<name>A0ACB8Z2Z5_ARCLA</name>
<keyword evidence="2" id="KW-1185">Reference proteome</keyword>
<organism evidence="1 2">
    <name type="scientific">Arctium lappa</name>
    <name type="common">Greater burdock</name>
    <name type="synonym">Lappa major</name>
    <dbReference type="NCBI Taxonomy" id="4217"/>
    <lineage>
        <taxon>Eukaryota</taxon>
        <taxon>Viridiplantae</taxon>
        <taxon>Streptophyta</taxon>
        <taxon>Embryophyta</taxon>
        <taxon>Tracheophyta</taxon>
        <taxon>Spermatophyta</taxon>
        <taxon>Magnoliopsida</taxon>
        <taxon>eudicotyledons</taxon>
        <taxon>Gunneridae</taxon>
        <taxon>Pentapetalae</taxon>
        <taxon>asterids</taxon>
        <taxon>campanulids</taxon>
        <taxon>Asterales</taxon>
        <taxon>Asteraceae</taxon>
        <taxon>Carduoideae</taxon>
        <taxon>Cardueae</taxon>
        <taxon>Arctiinae</taxon>
        <taxon>Arctium</taxon>
    </lineage>
</organism>
<dbReference type="Proteomes" id="UP001055879">
    <property type="component" value="Linkage Group LG11"/>
</dbReference>
<protein>
    <submittedName>
        <fullName evidence="1">Uncharacterized protein</fullName>
    </submittedName>
</protein>
<dbReference type="EMBL" id="CM042057">
    <property type="protein sequence ID" value="KAI3692029.1"/>
    <property type="molecule type" value="Genomic_DNA"/>
</dbReference>
<comment type="caution">
    <text evidence="1">The sequence shown here is derived from an EMBL/GenBank/DDBJ whole genome shotgun (WGS) entry which is preliminary data.</text>
</comment>
<evidence type="ECO:0000313" key="2">
    <source>
        <dbReference type="Proteomes" id="UP001055879"/>
    </source>
</evidence>
<sequence length="118" mass="13197">MVIVSQNTKKWIRKIIQLINSNVFILLASTTRALKFSSSMSLDLNKPGLDNRIRTTVTQHHDRQLLVGEDDMDCNEGLTASHEVFLRCLWVIDIVAGGKSKKTKRTAPDPMISTSSSL</sequence>
<reference evidence="1 2" key="2">
    <citation type="journal article" date="2022" name="Mol. Ecol. Resour.">
        <title>The genomes of chicory, endive, great burdock and yacon provide insights into Asteraceae paleo-polyploidization history and plant inulin production.</title>
        <authorList>
            <person name="Fan W."/>
            <person name="Wang S."/>
            <person name="Wang H."/>
            <person name="Wang A."/>
            <person name="Jiang F."/>
            <person name="Liu H."/>
            <person name="Zhao H."/>
            <person name="Xu D."/>
            <person name="Zhang Y."/>
        </authorList>
    </citation>
    <scope>NUCLEOTIDE SEQUENCE [LARGE SCALE GENOMIC DNA]</scope>
    <source>
        <strain evidence="2">cv. Niubang</strain>
    </source>
</reference>
<accession>A0ACB8Z2Z5</accession>
<reference evidence="2" key="1">
    <citation type="journal article" date="2022" name="Mol. Ecol. Resour.">
        <title>The genomes of chicory, endive, great burdock and yacon provide insights into Asteraceae palaeo-polyploidization history and plant inulin production.</title>
        <authorList>
            <person name="Fan W."/>
            <person name="Wang S."/>
            <person name="Wang H."/>
            <person name="Wang A."/>
            <person name="Jiang F."/>
            <person name="Liu H."/>
            <person name="Zhao H."/>
            <person name="Xu D."/>
            <person name="Zhang Y."/>
        </authorList>
    </citation>
    <scope>NUCLEOTIDE SEQUENCE [LARGE SCALE GENOMIC DNA]</scope>
    <source>
        <strain evidence="2">cv. Niubang</strain>
    </source>
</reference>
<proteinExistence type="predicted"/>
<evidence type="ECO:0000313" key="1">
    <source>
        <dbReference type="EMBL" id="KAI3692029.1"/>
    </source>
</evidence>
<gene>
    <name evidence="1" type="ORF">L6452_31835</name>
</gene>